<dbReference type="Gene3D" id="3.30.40.10">
    <property type="entry name" value="Zinc/RING finger domain, C3HC4 (zinc finger)"/>
    <property type="match status" value="1"/>
</dbReference>
<dbReference type="AlphaFoldDB" id="A0AAD7UNW5"/>
<dbReference type="Pfam" id="PF13920">
    <property type="entry name" value="zf-C3HC4_3"/>
    <property type="match status" value="1"/>
</dbReference>
<evidence type="ECO:0000259" key="3">
    <source>
        <dbReference type="PROSITE" id="PS50089"/>
    </source>
</evidence>
<protein>
    <recommendedName>
        <fullName evidence="3">RING-type domain-containing protein</fullName>
    </recommendedName>
</protein>
<feature type="region of interest" description="Disordered" evidence="2">
    <location>
        <begin position="180"/>
        <end position="237"/>
    </location>
</feature>
<keyword evidence="1" id="KW-0479">Metal-binding</keyword>
<feature type="region of interest" description="Disordered" evidence="2">
    <location>
        <begin position="83"/>
        <end position="116"/>
    </location>
</feature>
<dbReference type="PROSITE" id="PS50089">
    <property type="entry name" value="ZF_RING_2"/>
    <property type="match status" value="1"/>
</dbReference>
<proteinExistence type="predicted"/>
<gene>
    <name evidence="4" type="ORF">CTAYLR_003698</name>
</gene>
<feature type="region of interest" description="Disordered" evidence="2">
    <location>
        <begin position="37"/>
        <end position="71"/>
    </location>
</feature>
<dbReference type="Proteomes" id="UP001230188">
    <property type="component" value="Unassembled WGS sequence"/>
</dbReference>
<dbReference type="InterPro" id="IPR013083">
    <property type="entry name" value="Znf_RING/FYVE/PHD"/>
</dbReference>
<feature type="compositionally biased region" description="Basic and acidic residues" evidence="2">
    <location>
        <begin position="40"/>
        <end position="57"/>
    </location>
</feature>
<name>A0AAD7UNW5_9STRA</name>
<dbReference type="GO" id="GO:0008270">
    <property type="term" value="F:zinc ion binding"/>
    <property type="evidence" value="ECO:0007669"/>
    <property type="project" value="UniProtKB-KW"/>
</dbReference>
<sequence>MLIPPQFGFNKVETPNETCTIYVRVQGEKVTTIEGLLALRPRERKPANHHSSEKTPDDLQPPGHCLAPPATAFSLSQTPFLRRQTQHHHQMQQQQQPPQKKKPWARRDDATNASPRGRLLLQSPLVQHKTLHHHHHHHPVARVAEERDEHLQQQQKQQKQQMLRVVHPYQVHNLREHHQNNLQQLDANEEPRPATNPRERTESGDIKLSRDRSAYPTNDDGPIHDELSASTGSSEQDVSMVAEPACPKFMGAEMSNVEALLSLSGNSNKKVVVSNDETLRATAHRDNDDDCYDATDKQHHRLPEIMPAYTRPPPKHVVVSPPRTTTGQNTPSHGSRRTLSATFPKIHANKVATTATPPLSSPSPSSRVTPTARKPSKQPFAPKTEVEKLQYEVARMEHENYTALAENMVLRATLDDLRTCVTCSDKPRVCVFADCGHFVMCVSCARGHSHTEVRCPHCRCNLVLGLDISS</sequence>
<dbReference type="SUPFAM" id="SSF57850">
    <property type="entry name" value="RING/U-box"/>
    <property type="match status" value="1"/>
</dbReference>
<dbReference type="InterPro" id="IPR001841">
    <property type="entry name" value="Znf_RING"/>
</dbReference>
<feature type="domain" description="RING-type" evidence="3">
    <location>
        <begin position="420"/>
        <end position="459"/>
    </location>
</feature>
<accession>A0AAD7UNW5</accession>
<feature type="compositionally biased region" description="Low complexity" evidence="2">
    <location>
        <begin position="152"/>
        <end position="161"/>
    </location>
</feature>
<feature type="compositionally biased region" description="Basic residues" evidence="2">
    <location>
        <begin position="129"/>
        <end position="140"/>
    </location>
</feature>
<feature type="compositionally biased region" description="Polar residues" evidence="2">
    <location>
        <begin position="228"/>
        <end position="237"/>
    </location>
</feature>
<evidence type="ECO:0000313" key="5">
    <source>
        <dbReference type="Proteomes" id="UP001230188"/>
    </source>
</evidence>
<organism evidence="4 5">
    <name type="scientific">Chrysophaeum taylorii</name>
    <dbReference type="NCBI Taxonomy" id="2483200"/>
    <lineage>
        <taxon>Eukaryota</taxon>
        <taxon>Sar</taxon>
        <taxon>Stramenopiles</taxon>
        <taxon>Ochrophyta</taxon>
        <taxon>Pelagophyceae</taxon>
        <taxon>Pelagomonadales</taxon>
        <taxon>Pelagomonadaceae</taxon>
        <taxon>Chrysophaeum</taxon>
    </lineage>
</organism>
<comment type="caution">
    <text evidence="4">The sequence shown here is derived from an EMBL/GenBank/DDBJ whole genome shotgun (WGS) entry which is preliminary data.</text>
</comment>
<feature type="region of interest" description="Disordered" evidence="2">
    <location>
        <begin position="128"/>
        <end position="162"/>
    </location>
</feature>
<feature type="compositionally biased region" description="Low complexity" evidence="2">
    <location>
        <begin position="351"/>
        <end position="373"/>
    </location>
</feature>
<reference evidence="4" key="1">
    <citation type="submission" date="2023-01" db="EMBL/GenBank/DDBJ databases">
        <title>Metagenome sequencing of chrysophaentin producing Chrysophaeum taylorii.</title>
        <authorList>
            <person name="Davison J."/>
            <person name="Bewley C."/>
        </authorList>
    </citation>
    <scope>NUCLEOTIDE SEQUENCE</scope>
    <source>
        <strain evidence="4">NIES-1699</strain>
    </source>
</reference>
<evidence type="ECO:0000256" key="1">
    <source>
        <dbReference type="PROSITE-ProRule" id="PRU00175"/>
    </source>
</evidence>
<evidence type="ECO:0000313" key="4">
    <source>
        <dbReference type="EMBL" id="KAJ8612532.1"/>
    </source>
</evidence>
<feature type="region of interest" description="Disordered" evidence="2">
    <location>
        <begin position="350"/>
        <end position="382"/>
    </location>
</feature>
<keyword evidence="1" id="KW-0863">Zinc-finger</keyword>
<dbReference type="EMBL" id="JAQMWT010000047">
    <property type="protein sequence ID" value="KAJ8612532.1"/>
    <property type="molecule type" value="Genomic_DNA"/>
</dbReference>
<keyword evidence="5" id="KW-1185">Reference proteome</keyword>
<feature type="compositionally biased region" description="Basic and acidic residues" evidence="2">
    <location>
        <begin position="189"/>
        <end position="213"/>
    </location>
</feature>
<keyword evidence="1" id="KW-0862">Zinc</keyword>
<evidence type="ECO:0000256" key="2">
    <source>
        <dbReference type="SAM" id="MobiDB-lite"/>
    </source>
</evidence>